<comment type="caution">
    <text evidence="3">The sequence shown here is derived from an EMBL/GenBank/DDBJ whole genome shotgun (WGS) entry which is preliminary data.</text>
</comment>
<accession>A0A9P8P7D1</accession>
<evidence type="ECO:0000313" key="3">
    <source>
        <dbReference type="EMBL" id="KAH3666162.1"/>
    </source>
</evidence>
<evidence type="ECO:0000313" key="4">
    <source>
        <dbReference type="Proteomes" id="UP000769157"/>
    </source>
</evidence>
<dbReference type="InterPro" id="IPR014485">
    <property type="entry name" value="Pesterase_C1039"/>
</dbReference>
<dbReference type="Gene3D" id="3.60.21.10">
    <property type="match status" value="1"/>
</dbReference>
<dbReference type="PANTHER" id="PTHR11575">
    <property type="entry name" value="5'-NUCLEOTIDASE-RELATED"/>
    <property type="match status" value="1"/>
</dbReference>
<dbReference type="OrthoDB" id="7722975at2759"/>
<dbReference type="EMBL" id="JAEUBE010000295">
    <property type="protein sequence ID" value="KAH3666162.1"/>
    <property type="molecule type" value="Genomic_DNA"/>
</dbReference>
<dbReference type="PANTHER" id="PTHR11575:SF22">
    <property type="entry name" value="ADL392WP"/>
    <property type="match status" value="1"/>
</dbReference>
<dbReference type="SUPFAM" id="SSF56300">
    <property type="entry name" value="Metallo-dependent phosphatases"/>
    <property type="match status" value="1"/>
</dbReference>
<feature type="domain" description="Putative 5'-nucleotidase C-terminal" evidence="2">
    <location>
        <begin position="363"/>
        <end position="554"/>
    </location>
</feature>
<reference evidence="3" key="2">
    <citation type="submission" date="2021-01" db="EMBL/GenBank/DDBJ databases">
        <authorList>
            <person name="Schikora-Tamarit M.A."/>
        </authorList>
    </citation>
    <scope>NUCLEOTIDE SEQUENCE</scope>
    <source>
        <strain evidence="3">CBS6075</strain>
    </source>
</reference>
<evidence type="ECO:0000259" key="2">
    <source>
        <dbReference type="Pfam" id="PF21953"/>
    </source>
</evidence>
<dbReference type="GO" id="GO:0005829">
    <property type="term" value="C:cytosol"/>
    <property type="evidence" value="ECO:0007669"/>
    <property type="project" value="TreeGrafter"/>
</dbReference>
<evidence type="ECO:0000256" key="1">
    <source>
        <dbReference type="SAM" id="SignalP"/>
    </source>
</evidence>
<dbReference type="PIRSF" id="PIRSF017316">
    <property type="entry name" value="Pesterase_C1039"/>
    <property type="match status" value="1"/>
</dbReference>
<dbReference type="Gene3D" id="3.90.780.10">
    <property type="entry name" value="5'-Nucleotidase, C-terminal domain"/>
    <property type="match status" value="1"/>
</dbReference>
<proteinExistence type="predicted"/>
<dbReference type="GO" id="GO:0005576">
    <property type="term" value="C:extracellular region"/>
    <property type="evidence" value="ECO:0007669"/>
    <property type="project" value="UniProtKB-ARBA"/>
</dbReference>
<feature type="signal peptide" evidence="1">
    <location>
        <begin position="1"/>
        <end position="19"/>
    </location>
</feature>
<dbReference type="CDD" id="cd07407">
    <property type="entry name" value="MPP_YHR202W_N"/>
    <property type="match status" value="1"/>
</dbReference>
<name>A0A9P8P7D1_9ASCO</name>
<feature type="chain" id="PRO_5040111888" description="Putative 5'-nucleotidase C-terminal domain-containing protein" evidence="1">
    <location>
        <begin position="20"/>
        <end position="600"/>
    </location>
</feature>
<dbReference type="Pfam" id="PF21953">
    <property type="entry name" value="NadN_nucleosid_C"/>
    <property type="match status" value="1"/>
</dbReference>
<dbReference type="FunFam" id="3.60.21.10:FF:000043">
    <property type="entry name" value="Ser/Thr protein phosphatase family"/>
    <property type="match status" value="1"/>
</dbReference>
<dbReference type="SUPFAM" id="SSF55816">
    <property type="entry name" value="5'-nucleotidase (syn. UDP-sugar hydrolase), C-terminal domain"/>
    <property type="match status" value="1"/>
</dbReference>
<dbReference type="InterPro" id="IPR029052">
    <property type="entry name" value="Metallo-depent_PP-like"/>
</dbReference>
<dbReference type="InterPro" id="IPR053828">
    <property type="entry name" value="Nucleosidase_C"/>
</dbReference>
<sequence length="600" mass="69501">MHFYPLSVFVVGLWYSIWSQPKTRFPHFDETLRDLSIGDINFLQTTDTHGWYLGHINQRQYSADWGDFISFVDRFREQCHEQDSDLLLVDCGDRHDGNGLSDLTSPNGVYSSEVFMELDFDVITVGNHELYVKEVSELEYNTVVPRYGEKFISTNVEYLNDNGEYVPFGNSTYRYFTTDVKKYNVFALSFLFDFTGGNERIRVTPIAEIVKQKQFLELLEEFSNKPVDLVAVVGHLPVSHDWLETEVLHQVLRRYFPNIVIQYFGGHSHIRDFTILDNKSFALQSGRYCETVGFLSLSQLDQDNIDLDRKYIDFNLQSFLHHTNYSTVDGFNTKHGLQVSQRLTDISNELNLSETFGVAPHSYFLAGADYNSNDPNSLLRFFENHILTQLEPKICHENMDPVVSSQNNSRMVLINTGSIRYDLYKGDFNRNSQFIVSPFKNKWKVLQNVPADVAVQIQPILNRGPYIMSANSANQLDTSQLLSPYQRAVNSQMNANRLRYGQTTVDDLGNDGDDTIHKPLPKFQVPNVIRSYEYVDKLQPVDIVFYDFIERHVLWALQQACGDDRLLYHSLVQQLTFYNDCELEFNVGELLKKYALKNWQ</sequence>
<dbReference type="InterPro" id="IPR036907">
    <property type="entry name" value="5'-Nucleotdase_C_sf"/>
</dbReference>
<dbReference type="GO" id="GO:0016787">
    <property type="term" value="F:hydrolase activity"/>
    <property type="evidence" value="ECO:0007669"/>
    <property type="project" value="InterPro"/>
</dbReference>
<dbReference type="GeneID" id="70236316"/>
<dbReference type="Proteomes" id="UP000769157">
    <property type="component" value="Unassembled WGS sequence"/>
</dbReference>
<dbReference type="InterPro" id="IPR041823">
    <property type="entry name" value="YHR202W_N"/>
</dbReference>
<keyword evidence="4" id="KW-1185">Reference proteome</keyword>
<reference evidence="3" key="1">
    <citation type="journal article" date="2021" name="Open Biol.">
        <title>Shared evolutionary footprints suggest mitochondrial oxidative damage underlies multiple complex I losses in fungi.</title>
        <authorList>
            <person name="Schikora-Tamarit M.A."/>
            <person name="Marcet-Houben M."/>
            <person name="Nosek J."/>
            <person name="Gabaldon T."/>
        </authorList>
    </citation>
    <scope>NUCLEOTIDE SEQUENCE</scope>
    <source>
        <strain evidence="3">CBS6075</strain>
    </source>
</reference>
<keyword evidence="1" id="KW-0732">Signal</keyword>
<dbReference type="RefSeq" id="XP_046061366.1">
    <property type="nucleotide sequence ID" value="XM_046205420.1"/>
</dbReference>
<dbReference type="AlphaFoldDB" id="A0A9P8P7D1"/>
<gene>
    <name evidence="3" type="ORF">OGAPHI_004351</name>
</gene>
<organism evidence="3 4">
    <name type="scientific">Ogataea philodendri</name>
    <dbReference type="NCBI Taxonomy" id="1378263"/>
    <lineage>
        <taxon>Eukaryota</taxon>
        <taxon>Fungi</taxon>
        <taxon>Dikarya</taxon>
        <taxon>Ascomycota</taxon>
        <taxon>Saccharomycotina</taxon>
        <taxon>Pichiomycetes</taxon>
        <taxon>Pichiales</taxon>
        <taxon>Pichiaceae</taxon>
        <taxon>Ogataea</taxon>
    </lineage>
</organism>
<protein>
    <recommendedName>
        <fullName evidence="2">Putative 5'-nucleotidase C-terminal domain-containing protein</fullName>
    </recommendedName>
</protein>
<dbReference type="InterPro" id="IPR006179">
    <property type="entry name" value="5_nucleotidase/apyrase"/>
</dbReference>
<dbReference type="GO" id="GO:0009166">
    <property type="term" value="P:nucleotide catabolic process"/>
    <property type="evidence" value="ECO:0007669"/>
    <property type="project" value="InterPro"/>
</dbReference>